<feature type="compositionally biased region" description="Low complexity" evidence="1">
    <location>
        <begin position="1089"/>
        <end position="1105"/>
    </location>
</feature>
<comment type="caution">
    <text evidence="2">The sequence shown here is derived from an EMBL/GenBank/DDBJ whole genome shotgun (WGS) entry which is preliminary data.</text>
</comment>
<dbReference type="OrthoDB" id="416454at2759"/>
<dbReference type="EMBL" id="LSRX01000133">
    <property type="protein sequence ID" value="OLQ07678.1"/>
    <property type="molecule type" value="Genomic_DNA"/>
</dbReference>
<feature type="region of interest" description="Disordered" evidence="1">
    <location>
        <begin position="1600"/>
        <end position="1704"/>
    </location>
</feature>
<evidence type="ECO:0000313" key="3">
    <source>
        <dbReference type="Proteomes" id="UP000186817"/>
    </source>
</evidence>
<feature type="compositionally biased region" description="Basic and acidic residues" evidence="1">
    <location>
        <begin position="1116"/>
        <end position="1126"/>
    </location>
</feature>
<feature type="compositionally biased region" description="Low complexity" evidence="1">
    <location>
        <begin position="1192"/>
        <end position="1203"/>
    </location>
</feature>
<feature type="compositionally biased region" description="Acidic residues" evidence="1">
    <location>
        <begin position="1211"/>
        <end position="1223"/>
    </location>
</feature>
<feature type="region of interest" description="Disordered" evidence="1">
    <location>
        <begin position="1075"/>
        <end position="1126"/>
    </location>
</feature>
<reference evidence="2 3" key="1">
    <citation type="submission" date="2016-02" db="EMBL/GenBank/DDBJ databases">
        <title>Genome analysis of coral dinoflagellate symbionts highlights evolutionary adaptations to a symbiotic lifestyle.</title>
        <authorList>
            <person name="Aranda M."/>
            <person name="Li Y."/>
            <person name="Liew Y.J."/>
            <person name="Baumgarten S."/>
            <person name="Simakov O."/>
            <person name="Wilson M."/>
            <person name="Piel J."/>
            <person name="Ashoor H."/>
            <person name="Bougouffa S."/>
            <person name="Bajic V.B."/>
            <person name="Ryu T."/>
            <person name="Ravasi T."/>
            <person name="Bayer T."/>
            <person name="Micklem G."/>
            <person name="Kim H."/>
            <person name="Bhak J."/>
            <person name="Lajeunesse T.C."/>
            <person name="Voolstra C.R."/>
        </authorList>
    </citation>
    <scope>NUCLEOTIDE SEQUENCE [LARGE SCALE GENOMIC DNA]</scope>
    <source>
        <strain evidence="2 3">CCMP2467</strain>
    </source>
</reference>
<evidence type="ECO:0000313" key="2">
    <source>
        <dbReference type="EMBL" id="OLQ07678.1"/>
    </source>
</evidence>
<name>A0A1Q9EJX6_SYMMI</name>
<evidence type="ECO:0000256" key="1">
    <source>
        <dbReference type="SAM" id="MobiDB-lite"/>
    </source>
</evidence>
<feature type="region of interest" description="Disordered" evidence="1">
    <location>
        <begin position="1878"/>
        <end position="1912"/>
    </location>
</feature>
<feature type="compositionally biased region" description="Basic and acidic residues" evidence="1">
    <location>
        <begin position="1075"/>
        <end position="1087"/>
    </location>
</feature>
<keyword evidence="3" id="KW-1185">Reference proteome</keyword>
<dbReference type="Proteomes" id="UP000186817">
    <property type="component" value="Unassembled WGS sequence"/>
</dbReference>
<protein>
    <submittedName>
        <fullName evidence="2">Uncharacterized protein</fullName>
    </submittedName>
</protein>
<organism evidence="2 3">
    <name type="scientific">Symbiodinium microadriaticum</name>
    <name type="common">Dinoflagellate</name>
    <name type="synonym">Zooxanthella microadriatica</name>
    <dbReference type="NCBI Taxonomy" id="2951"/>
    <lineage>
        <taxon>Eukaryota</taxon>
        <taxon>Sar</taxon>
        <taxon>Alveolata</taxon>
        <taxon>Dinophyceae</taxon>
        <taxon>Suessiales</taxon>
        <taxon>Symbiodiniaceae</taxon>
        <taxon>Symbiodinium</taxon>
    </lineage>
</organism>
<feature type="region of interest" description="Disordered" evidence="1">
    <location>
        <begin position="1187"/>
        <end position="1224"/>
    </location>
</feature>
<gene>
    <name evidence="2" type="ORF">AK812_SmicGene8865</name>
</gene>
<sequence length="1912" mass="213426">MVGNVHSLGEIPASSLEISDATWMDDLSMFVLSDSAETLIGDLTKGASILIARLKLVPAYKHLGGFLQHSGGLRQEIAFRIAQAWDAFNRRKKKLFKSPLVSLQDKATIFQSLVITVLFHGAGTWTRVDERHLSALDSTLRQMACQMLAPEVSLSDAWHLGASQVLAKVGLPRATTHLHIARLRHLLACVNLQIPEIWALAHWEETWLSSIRASIEWLWELTDGGKCFSTWPSAWEAWREECRLHPGKWKSRLRRATQQALQHENWQACCEQHAGLLVKQACNVGAVTPLDLMPEHCTAEVCAVCKAVFKDFQAWSVHAFKRYSSEELLRLFQGFSASEGESREAFRTAKVTMDNADWKKAHKLRKRARKDWCAQRRQRILQGDWLAYREHKRDKNRRPGWWGRMLEEKSSSQVTEEVQAHLEAKLIGPTSVDWDQQLGEILASLPDDGGWHPFSWEDINLVLGEMKANTSVGVDQVGVDLLKKIMQHNDLAHDLVGLINQTLWTTQCREKWDRSLLALLAKIDSPMSAKDLRPISMSSCVQKCLNKLAMNRVFPHLRQPSMASCCGPGRQASDAIGAFTRLRDNVREWKLPAVCAKLDVRGACDRVHRQAAVQLMCDRTRNHKLNAEVRWLIRQLGTNQLQGCVPGGDMICVECTQGIKQGAPESAELFGRRELVVGNQRVKILPSETRIRVVGANFSFYDRPSQQAKDLLARAKAALAVQDDLLREKGPWQAKAKLLQTLVFGTMSWCAGAVHWSQEDLATANTIQCTALRSGKHYADMSSSESEWPSEDRPWRTSECLWKFVEEALTSRLSYMMVDLYVDEEQKMGDLLKDNPSLTAKTKNPGMNKMLLVIQMKKMNMKLDLYVVNMQVVIDFLVDMRILKLGLGEDNIHKMLDLTVNNEHLDILTTVTYLEEDNLREMLDLTVNKKNLDMVIIVTSLEVLLVILLTEEGARDPVHPVADDPWEEGRDALDVYSEDSRLAQEDGHNEEVDDDVITGIIGDLAGVDVDGEWISVNQLLEEFARGGNIPWIPINELLKQAEAQFRMIRREQRALLNSASAGKVRRWGEWRPGTDRWHNLDGSKRENVASSSASGSSDPGQSSDDLSNRGETSADLNHEDATDKSAHREAGFWRYGEWQDRPRSWTEQRWMAGGQGKVRQDKRAARIEQWAKGEWVPSWLRQYRVDKEARQRSSSTTGASSSQEPHRQLPDDDLPPVPEEDFDNTGLLQGRLQWTPAGEESDESTFMERPGLQGGEINALVDRGISGDLVRRFERVMRRYEHYLSNEQGPEARWMLGRWLQMSQWGADIQDDAEEPIRRRAQDPCVFPLRREPSDTLRGELQEWVGELTEVMAEIWTHGVRSATPGTLRDLDAHPAVATASGSRGRSRSPARRPLPPREDEGDITNLMDYGGYGSSGGADEPENDEEHVPPNEETVEDGAAASESAGGVGPILTGGDLPSMLGPVGAEALEPPDTRMSELLDRELEHAEQAYLIEVAVREAMYRPSAGTSREVVRRLLQCSQHDSEIQYWLQKALQQALRSCPPGREGGDMSNWREAVEYEGVIWQRVVGLTADDRMVRRLREVVQQRLQRRAERLAELDARTWTGSSGDTRPGPYAGGGTRNRPPWRRDPASGRGNTRGAGGLRDARPSLAPHLLPRGSPETLPGRRRSLHAAALRHGGSHVADPSHPAVDPPPASGPTRDVHVAVGPTEDDEPTVEDVQTCEGEPDADAPVDAGVVGLPLAEHAAVNPVEEPVPGGALAGEGGLRGAVVSTGENDDLVDSDESVNIELLCAIEIQRTEGQLPQDRLKACNSLLLLFLTRIRDHALSTMAAERPGQVPARWLPVEQCGTWCHAVALESGSFLDERSWRWVWRKGAGSPLLDQPAGPGPPSESPRSRSHLREASGPALKGTL</sequence>
<feature type="region of interest" description="Disordered" evidence="1">
    <location>
        <begin position="1376"/>
        <end position="1451"/>
    </location>
</feature>
<accession>A0A1Q9EJX6</accession>
<proteinExistence type="predicted"/>